<protein>
    <submittedName>
        <fullName evidence="4">Uncharacterized protein LOC129922803 isoform X1</fullName>
    </submittedName>
</protein>
<dbReference type="GeneID" id="129922803"/>
<dbReference type="PANTHER" id="PTHR23279">
    <property type="entry name" value="DEFECTIVE PROBOSCIS EXTENSION RESPONSE DPR -RELATED"/>
    <property type="match status" value="1"/>
</dbReference>
<feature type="domain" description="Immunoglobulin" evidence="2">
    <location>
        <begin position="194"/>
        <end position="316"/>
    </location>
</feature>
<feature type="domain" description="Immunoglobulin" evidence="2">
    <location>
        <begin position="67"/>
        <end position="189"/>
    </location>
</feature>
<dbReference type="SMART" id="SM00409">
    <property type="entry name" value="IG"/>
    <property type="match status" value="5"/>
</dbReference>
<evidence type="ECO:0000313" key="3">
    <source>
        <dbReference type="Proteomes" id="UP001165740"/>
    </source>
</evidence>
<gene>
    <name evidence="4" type="primary">LOC129922803</name>
</gene>
<evidence type="ECO:0000259" key="2">
    <source>
        <dbReference type="SMART" id="SM00409"/>
    </source>
</evidence>
<feature type="signal peptide" evidence="1">
    <location>
        <begin position="1"/>
        <end position="22"/>
    </location>
</feature>
<dbReference type="InterPro" id="IPR037448">
    <property type="entry name" value="Zig-8"/>
</dbReference>
<dbReference type="RefSeq" id="XP_055866116.1">
    <property type="nucleotide sequence ID" value="XM_056010141.1"/>
</dbReference>
<dbReference type="InterPro" id="IPR013783">
    <property type="entry name" value="Ig-like_fold"/>
</dbReference>
<dbReference type="GO" id="GO:0050808">
    <property type="term" value="P:synapse organization"/>
    <property type="evidence" value="ECO:0007669"/>
    <property type="project" value="TreeGrafter"/>
</dbReference>
<reference evidence="4" key="1">
    <citation type="submission" date="2025-08" db="UniProtKB">
        <authorList>
            <consortium name="RefSeq"/>
        </authorList>
    </citation>
    <scope>IDENTIFICATION</scope>
</reference>
<feature type="domain" description="Immunoglobulin" evidence="2">
    <location>
        <begin position="321"/>
        <end position="441"/>
    </location>
</feature>
<keyword evidence="3" id="KW-1185">Reference proteome</keyword>
<organism evidence="3 4">
    <name type="scientific">Biomphalaria glabrata</name>
    <name type="common">Bloodfluke planorb</name>
    <name type="synonym">Freshwater snail</name>
    <dbReference type="NCBI Taxonomy" id="6526"/>
    <lineage>
        <taxon>Eukaryota</taxon>
        <taxon>Metazoa</taxon>
        <taxon>Spiralia</taxon>
        <taxon>Lophotrochozoa</taxon>
        <taxon>Mollusca</taxon>
        <taxon>Gastropoda</taxon>
        <taxon>Heterobranchia</taxon>
        <taxon>Euthyneura</taxon>
        <taxon>Panpulmonata</taxon>
        <taxon>Hygrophila</taxon>
        <taxon>Lymnaeoidea</taxon>
        <taxon>Planorbidae</taxon>
        <taxon>Biomphalaria</taxon>
    </lineage>
</organism>
<dbReference type="Proteomes" id="UP001165740">
    <property type="component" value="Chromosome 14"/>
</dbReference>
<feature type="domain" description="Immunoglobulin" evidence="2">
    <location>
        <begin position="575"/>
        <end position="697"/>
    </location>
</feature>
<feature type="domain" description="Immunoglobulin" evidence="2">
    <location>
        <begin position="448"/>
        <end position="570"/>
    </location>
</feature>
<feature type="chain" id="PRO_5040766494" evidence="1">
    <location>
        <begin position="23"/>
        <end position="833"/>
    </location>
</feature>
<dbReference type="Gene3D" id="2.60.40.10">
    <property type="entry name" value="Immunoglobulins"/>
    <property type="match status" value="2"/>
</dbReference>
<accession>A0A9W2YTJ7</accession>
<dbReference type="InterPro" id="IPR003599">
    <property type="entry name" value="Ig_sub"/>
</dbReference>
<keyword evidence="1" id="KW-0732">Signal</keyword>
<name>A0A9W2YTJ7_BIOGL</name>
<evidence type="ECO:0000256" key="1">
    <source>
        <dbReference type="SAM" id="SignalP"/>
    </source>
</evidence>
<dbReference type="GO" id="GO:0032589">
    <property type="term" value="C:neuron projection membrane"/>
    <property type="evidence" value="ECO:0007669"/>
    <property type="project" value="TreeGrafter"/>
</dbReference>
<sequence>MQSRFKLLIVTLILSFTTVTLDLVDNHNDDLNDYDQYKYDHDDDETHQYYEYEDPDVNLVKTGQSIVDKFIYDAGESFNITCDVSTFSGLPASDFLQSIALLRQTSEKEYYVIAQHQPFIPEPYTNIIDLPDQWTVRFSGEKSSTNRNLMRLIVTVQNFQFADAGQYKCRATLPDATQFNNTAVHIIVESHSIVDKFIYEVGESFNITCDVSKFSGLPASDYLQSIALLRQTSLREFYVIAQHQPFRAEPNTHKIDLPYRWIALFRGDKSATNRYSMRIVVTVKNFQFADAGEYKCGATVTDSTQFYSTAVKIIAESQSIVDKFFYDVGESFNITCDVSKFSGLPASDFLQSIALLRQTSQKEFYVIAQHQLFRAERNTHKIKLPDRWLADCSWQLSANNGYKMRIMVTVQNFQFADAGQYKCRATLRDLTQFNSTAVNIMAKGLSIVDKFIYYVGESFNITCDVSKFSGLPASNYVQSIALLRQTSLREYYVIAQHLPFIPEPDTNIIDLPDHWTVQFSGEMSVTNRNSMRIVVTVQNFQFADAGQYKCRTTLPDATQLYSTAVHIMAKSLSIVDKFIYYVGESFNITCDVSKFSGLPASNYLKSIALLRQTSQKEFYVIAQHQPFRAEPNTHKIDLPEQWTVRFSGDKSATNRYSMRIVVTVKNFQFADAGQYKCRATLRDSSQFNSTAVNLMAENKPKNIPGSVFNFKPQKPLKDNNYFSVDGTERVIAYFSRSSSKAEDSYPLPRIDNTLSTLTGVRSGIASESDWIGSIMARLKLLYELEFRELKQELRDRDLKTSGNKETFLYRTPLSPPSSHGQLTSVVLATRHTF</sequence>
<dbReference type="AlphaFoldDB" id="A0A9W2YTJ7"/>
<evidence type="ECO:0000313" key="4">
    <source>
        <dbReference type="RefSeq" id="XP_055866116.1"/>
    </source>
</evidence>
<proteinExistence type="predicted"/>
<dbReference type="PANTHER" id="PTHR23279:SF36">
    <property type="entry name" value="DEFECTIVE PROBOSCIS EXTENSION RESPONSE 9, ISOFORM A"/>
    <property type="match status" value="1"/>
</dbReference>